<dbReference type="EMBL" id="CAJQZP010000018">
    <property type="protein sequence ID" value="CAG4932890.1"/>
    <property type="molecule type" value="Genomic_DNA"/>
</dbReference>
<evidence type="ECO:0000313" key="2">
    <source>
        <dbReference type="Proteomes" id="UP000691718"/>
    </source>
</evidence>
<name>A0A8S3W041_PARAO</name>
<sequence>MRCCSSGLSNACGVLHQRRVPIAGPAKTLPTPSQLVEMMDARGCWVVVQHLALGWRFACCRVQRQLQTRPGHLQAAAFCAFFRIPSSIVVGVISGTPDPAPFLVRPCAQAGLCTFNFCRGTALTPLGKVLTDCADVAVLSHNRYVSGRWGRHFPTP</sequence>
<organism evidence="1 2">
    <name type="scientific">Parnassius apollo</name>
    <name type="common">Apollo butterfly</name>
    <name type="synonym">Papilio apollo</name>
    <dbReference type="NCBI Taxonomy" id="110799"/>
    <lineage>
        <taxon>Eukaryota</taxon>
        <taxon>Metazoa</taxon>
        <taxon>Ecdysozoa</taxon>
        <taxon>Arthropoda</taxon>
        <taxon>Hexapoda</taxon>
        <taxon>Insecta</taxon>
        <taxon>Pterygota</taxon>
        <taxon>Neoptera</taxon>
        <taxon>Endopterygota</taxon>
        <taxon>Lepidoptera</taxon>
        <taxon>Glossata</taxon>
        <taxon>Ditrysia</taxon>
        <taxon>Papilionoidea</taxon>
        <taxon>Papilionidae</taxon>
        <taxon>Parnassiinae</taxon>
        <taxon>Parnassini</taxon>
        <taxon>Parnassius</taxon>
        <taxon>Parnassius</taxon>
    </lineage>
</organism>
<proteinExistence type="predicted"/>
<comment type="caution">
    <text evidence="1">The sequence shown here is derived from an EMBL/GenBank/DDBJ whole genome shotgun (WGS) entry which is preliminary data.</text>
</comment>
<gene>
    <name evidence="1" type="ORF">PAPOLLO_LOCUS584</name>
</gene>
<reference evidence="1" key="1">
    <citation type="submission" date="2021-04" db="EMBL/GenBank/DDBJ databases">
        <authorList>
            <person name="Tunstrom K."/>
        </authorList>
    </citation>
    <scope>NUCLEOTIDE SEQUENCE</scope>
</reference>
<keyword evidence="2" id="KW-1185">Reference proteome</keyword>
<dbReference type="AlphaFoldDB" id="A0A8S3W041"/>
<evidence type="ECO:0000313" key="1">
    <source>
        <dbReference type="EMBL" id="CAG4932890.1"/>
    </source>
</evidence>
<accession>A0A8S3W041</accession>
<protein>
    <submittedName>
        <fullName evidence="1">(apollo) hypothetical protein</fullName>
    </submittedName>
</protein>
<dbReference type="Proteomes" id="UP000691718">
    <property type="component" value="Unassembled WGS sequence"/>
</dbReference>